<accession>A0A0E9SBV7</accession>
<name>A0A0E9SBV7_ANGAN</name>
<reference evidence="1" key="1">
    <citation type="submission" date="2014-11" db="EMBL/GenBank/DDBJ databases">
        <authorList>
            <person name="Amaro Gonzalez C."/>
        </authorList>
    </citation>
    <scope>NUCLEOTIDE SEQUENCE</scope>
</reference>
<proteinExistence type="predicted"/>
<evidence type="ECO:0000313" key="1">
    <source>
        <dbReference type="EMBL" id="JAH38190.1"/>
    </source>
</evidence>
<sequence>MFRLLGVATLLVGQSACAT</sequence>
<organism evidence="1">
    <name type="scientific">Anguilla anguilla</name>
    <name type="common">European freshwater eel</name>
    <name type="synonym">Muraena anguilla</name>
    <dbReference type="NCBI Taxonomy" id="7936"/>
    <lineage>
        <taxon>Eukaryota</taxon>
        <taxon>Metazoa</taxon>
        <taxon>Chordata</taxon>
        <taxon>Craniata</taxon>
        <taxon>Vertebrata</taxon>
        <taxon>Euteleostomi</taxon>
        <taxon>Actinopterygii</taxon>
        <taxon>Neopterygii</taxon>
        <taxon>Teleostei</taxon>
        <taxon>Anguilliformes</taxon>
        <taxon>Anguillidae</taxon>
        <taxon>Anguilla</taxon>
    </lineage>
</organism>
<protein>
    <submittedName>
        <fullName evidence="1">Uncharacterized protein</fullName>
    </submittedName>
</protein>
<dbReference type="AlphaFoldDB" id="A0A0E9SBV7"/>
<dbReference type="EMBL" id="GBXM01070387">
    <property type="protein sequence ID" value="JAH38190.1"/>
    <property type="molecule type" value="Transcribed_RNA"/>
</dbReference>
<reference evidence="1" key="2">
    <citation type="journal article" date="2015" name="Fish Shellfish Immunol.">
        <title>Early steps in the European eel (Anguilla anguilla)-Vibrio vulnificus interaction in the gills: Role of the RtxA13 toxin.</title>
        <authorList>
            <person name="Callol A."/>
            <person name="Pajuelo D."/>
            <person name="Ebbesson L."/>
            <person name="Teles M."/>
            <person name="MacKenzie S."/>
            <person name="Amaro C."/>
        </authorList>
    </citation>
    <scope>NUCLEOTIDE SEQUENCE</scope>
</reference>